<feature type="transmembrane region" description="Helical" evidence="1">
    <location>
        <begin position="12"/>
        <end position="34"/>
    </location>
</feature>
<sequence>MIVMGVLFLRSMVIAVVSIRIIWMIVAWCGILALMSRAVPPAAYDKLSLMLQRYLKNKFNNIDIYEDELIIGGDDNEDNHSWPTPSERVKNYKPLPIIIANAPNSVELIKQINNNDTPSLLIASWSANSIKMKSNELNNFIADHNPNIIGIQEKHLHPSDNKNPQLQHS</sequence>
<proteinExistence type="predicted"/>
<keyword evidence="3" id="KW-1185">Reference proteome</keyword>
<accession>A0A8X6P4S8</accession>
<gene>
    <name evidence="2" type="ORF">NPIL_93921</name>
</gene>
<reference evidence="2" key="1">
    <citation type="submission" date="2020-08" db="EMBL/GenBank/DDBJ databases">
        <title>Multicomponent nature underlies the extraordinary mechanical properties of spider dragline silk.</title>
        <authorList>
            <person name="Kono N."/>
            <person name="Nakamura H."/>
            <person name="Mori M."/>
            <person name="Yoshida Y."/>
            <person name="Ohtoshi R."/>
            <person name="Malay A.D."/>
            <person name="Moran D.A.P."/>
            <person name="Tomita M."/>
            <person name="Numata K."/>
            <person name="Arakawa K."/>
        </authorList>
    </citation>
    <scope>NUCLEOTIDE SEQUENCE</scope>
</reference>
<keyword evidence="1" id="KW-1133">Transmembrane helix</keyword>
<evidence type="ECO:0000313" key="2">
    <source>
        <dbReference type="EMBL" id="GFT48073.1"/>
    </source>
</evidence>
<evidence type="ECO:0000256" key="1">
    <source>
        <dbReference type="SAM" id="Phobius"/>
    </source>
</evidence>
<dbReference type="SUPFAM" id="SSF56219">
    <property type="entry name" value="DNase I-like"/>
    <property type="match status" value="1"/>
</dbReference>
<dbReference type="Proteomes" id="UP000887013">
    <property type="component" value="Unassembled WGS sequence"/>
</dbReference>
<organism evidence="2 3">
    <name type="scientific">Nephila pilipes</name>
    <name type="common">Giant wood spider</name>
    <name type="synonym">Nephila maculata</name>
    <dbReference type="NCBI Taxonomy" id="299642"/>
    <lineage>
        <taxon>Eukaryota</taxon>
        <taxon>Metazoa</taxon>
        <taxon>Ecdysozoa</taxon>
        <taxon>Arthropoda</taxon>
        <taxon>Chelicerata</taxon>
        <taxon>Arachnida</taxon>
        <taxon>Araneae</taxon>
        <taxon>Araneomorphae</taxon>
        <taxon>Entelegynae</taxon>
        <taxon>Araneoidea</taxon>
        <taxon>Nephilidae</taxon>
        <taxon>Nephila</taxon>
    </lineage>
</organism>
<comment type="caution">
    <text evidence="2">The sequence shown here is derived from an EMBL/GenBank/DDBJ whole genome shotgun (WGS) entry which is preliminary data.</text>
</comment>
<keyword evidence="1" id="KW-0812">Transmembrane</keyword>
<dbReference type="AlphaFoldDB" id="A0A8X6P4S8"/>
<dbReference type="InterPro" id="IPR036691">
    <property type="entry name" value="Endo/exonu/phosph_ase_sf"/>
</dbReference>
<dbReference type="OrthoDB" id="6436798at2759"/>
<evidence type="ECO:0000313" key="3">
    <source>
        <dbReference type="Proteomes" id="UP000887013"/>
    </source>
</evidence>
<dbReference type="EMBL" id="BMAW01111445">
    <property type="protein sequence ID" value="GFT48073.1"/>
    <property type="molecule type" value="Genomic_DNA"/>
</dbReference>
<name>A0A8X6P4S8_NEPPI</name>
<protein>
    <submittedName>
        <fullName evidence="2">Uncharacterized protein</fullName>
    </submittedName>
</protein>
<keyword evidence="1" id="KW-0472">Membrane</keyword>